<reference evidence="3" key="1">
    <citation type="submission" date="2016-10" db="EMBL/GenBank/DDBJ databases">
        <authorList>
            <person name="Varghese N."/>
        </authorList>
    </citation>
    <scope>NUCLEOTIDE SEQUENCE [LARGE SCALE GENOMIC DNA]</scope>
    <source>
        <strain evidence="3">DSM 20406</strain>
    </source>
</reference>
<dbReference type="GO" id="GO:0016301">
    <property type="term" value="F:kinase activity"/>
    <property type="evidence" value="ECO:0007669"/>
    <property type="project" value="UniProtKB-KW"/>
</dbReference>
<accession>A0A1H6SP08</accession>
<dbReference type="InterPro" id="IPR000600">
    <property type="entry name" value="ROK"/>
</dbReference>
<dbReference type="Pfam" id="PF00480">
    <property type="entry name" value="ROK"/>
    <property type="match status" value="1"/>
</dbReference>
<sequence length="307" mass="32449">MKFYIGVDLGGTNVRTLLVDEKGQTYSEVKESTESENGPEYVVSKIKRMIRTLDYDACDGFENVHGIGIGVPGPVDTVHGTMIMASNLPGFAGYPIASELSEEFDKPVFMDNDANCAGLAEALLGAGKGYPTVYFITVSTGVGGAFIVDGKLISGGRGHAGEIGNMIIKPNGRKQGALNPGAVEAECSGTAITAKAQAILGKDVIKHAGNVFELASEGNPDAKKIADEAIDELSSMLANIAHTVDPHCFVLGGGVMKSRDYFWDVLNEQFNSKIHVGMRNHIPLLLKKLDDCGAIGAAMLPMSQLGE</sequence>
<dbReference type="Gene3D" id="3.30.420.40">
    <property type="match status" value="2"/>
</dbReference>
<dbReference type="Proteomes" id="UP000183028">
    <property type="component" value="Unassembled WGS sequence"/>
</dbReference>
<protein>
    <submittedName>
        <fullName evidence="2">Glucokinase</fullName>
    </submittedName>
</protein>
<evidence type="ECO:0000313" key="3">
    <source>
        <dbReference type="Proteomes" id="UP000183028"/>
    </source>
</evidence>
<keyword evidence="3" id="KW-1185">Reference proteome</keyword>
<keyword evidence="2" id="KW-0418">Kinase</keyword>
<dbReference type="InterPro" id="IPR043129">
    <property type="entry name" value="ATPase_NBD"/>
</dbReference>
<evidence type="ECO:0000256" key="1">
    <source>
        <dbReference type="ARBA" id="ARBA00006479"/>
    </source>
</evidence>
<dbReference type="RefSeq" id="WP_074731837.1">
    <property type="nucleotide sequence ID" value="NZ_FNYK01000017.1"/>
</dbReference>
<evidence type="ECO:0000313" key="2">
    <source>
        <dbReference type="EMBL" id="SEI69658.1"/>
    </source>
</evidence>
<dbReference type="eggNOG" id="COG1940">
    <property type="taxonomic scope" value="Bacteria"/>
</dbReference>
<dbReference type="EMBL" id="FNYK01000017">
    <property type="protein sequence ID" value="SEI69658.1"/>
    <property type="molecule type" value="Genomic_DNA"/>
</dbReference>
<comment type="similarity">
    <text evidence="1">Belongs to the ROK (NagC/XylR) family.</text>
</comment>
<dbReference type="AlphaFoldDB" id="A0A1H6SP08"/>
<organism evidence="2 3">
    <name type="scientific">Sharpea azabuensis</name>
    <dbReference type="NCBI Taxonomy" id="322505"/>
    <lineage>
        <taxon>Bacteria</taxon>
        <taxon>Bacillati</taxon>
        <taxon>Bacillota</taxon>
        <taxon>Erysipelotrichia</taxon>
        <taxon>Erysipelotrichales</taxon>
        <taxon>Coprobacillaceae</taxon>
        <taxon>Sharpea</taxon>
    </lineage>
</organism>
<keyword evidence="2" id="KW-0808">Transferase</keyword>
<proteinExistence type="inferred from homology"/>
<dbReference type="STRING" id="322505.SAMN04487836_10927"/>
<dbReference type="PANTHER" id="PTHR18964">
    <property type="entry name" value="ROK (REPRESSOR, ORF, KINASE) FAMILY"/>
    <property type="match status" value="1"/>
</dbReference>
<gene>
    <name evidence="2" type="ORF">SAMN04487834_101731</name>
</gene>
<dbReference type="PANTHER" id="PTHR18964:SF149">
    <property type="entry name" value="BIFUNCTIONAL UDP-N-ACETYLGLUCOSAMINE 2-EPIMERASE_N-ACETYLMANNOSAMINE KINASE"/>
    <property type="match status" value="1"/>
</dbReference>
<name>A0A1H6SP08_9FIRM</name>
<dbReference type="SUPFAM" id="SSF53067">
    <property type="entry name" value="Actin-like ATPase domain"/>
    <property type="match status" value="1"/>
</dbReference>
<dbReference type="OrthoDB" id="9795247at2"/>